<protein>
    <recommendedName>
        <fullName evidence="3">Pseudouridine synthase</fullName>
        <ecNumber evidence="3">5.4.99.-</ecNumber>
    </recommendedName>
</protein>
<keyword evidence="6" id="KW-1185">Reference proteome</keyword>
<dbReference type="InterPro" id="IPR018496">
    <property type="entry name" value="PsdUridine_synth_RsuA/RluB_CS"/>
</dbReference>
<dbReference type="InterPro" id="IPR050343">
    <property type="entry name" value="RsuA_PseudoU_synthase"/>
</dbReference>
<comment type="similarity">
    <text evidence="1 3">Belongs to the pseudouridine synthase RsuA family.</text>
</comment>
<feature type="domain" description="Pseudouridine synthase RsuA/RluA-like" evidence="4">
    <location>
        <begin position="3"/>
        <end position="153"/>
    </location>
</feature>
<dbReference type="eggNOG" id="COG1187">
    <property type="taxonomic scope" value="Bacteria"/>
</dbReference>
<dbReference type="GO" id="GO:0003723">
    <property type="term" value="F:RNA binding"/>
    <property type="evidence" value="ECO:0007669"/>
    <property type="project" value="InterPro"/>
</dbReference>
<dbReference type="InterPro" id="IPR006145">
    <property type="entry name" value="PsdUridine_synth_RsuA/RluA"/>
</dbReference>
<evidence type="ECO:0000256" key="2">
    <source>
        <dbReference type="ARBA" id="ARBA00023235"/>
    </source>
</evidence>
<dbReference type="NCBIfam" id="TIGR00093">
    <property type="entry name" value="pseudouridine synthase"/>
    <property type="match status" value="1"/>
</dbReference>
<dbReference type="OrthoDB" id="9807213at2"/>
<gene>
    <name evidence="5" type="ordered locus">Cyan7822_3400</name>
</gene>
<evidence type="ECO:0000313" key="5">
    <source>
        <dbReference type="EMBL" id="ADN15350.1"/>
    </source>
</evidence>
<dbReference type="HOGENOM" id="CLU_024979_8_1_3"/>
<name>E0UDN7_GLOV7</name>
<dbReference type="PROSITE" id="PS01149">
    <property type="entry name" value="PSI_RSU"/>
    <property type="match status" value="1"/>
</dbReference>
<keyword evidence="2 3" id="KW-0413">Isomerase</keyword>
<evidence type="ECO:0000313" key="6">
    <source>
        <dbReference type="Proteomes" id="UP000008206"/>
    </source>
</evidence>
<dbReference type="EMBL" id="CP002198">
    <property type="protein sequence ID" value="ADN15350.1"/>
    <property type="molecule type" value="Genomic_DNA"/>
</dbReference>
<dbReference type="RefSeq" id="WP_013323419.1">
    <property type="nucleotide sequence ID" value="NC_014501.1"/>
</dbReference>
<dbReference type="PANTHER" id="PTHR47683:SF2">
    <property type="entry name" value="RNA-BINDING S4 DOMAIN-CONTAINING PROTEIN"/>
    <property type="match status" value="1"/>
</dbReference>
<accession>E0UDN7</accession>
<dbReference type="GO" id="GO:0140098">
    <property type="term" value="F:catalytic activity, acting on RNA"/>
    <property type="evidence" value="ECO:0007669"/>
    <property type="project" value="UniProtKB-ARBA"/>
</dbReference>
<evidence type="ECO:0000256" key="3">
    <source>
        <dbReference type="RuleBase" id="RU003887"/>
    </source>
</evidence>
<organism evidence="5 6">
    <name type="scientific">Gloeothece verrucosa (strain PCC 7822)</name>
    <name type="common">Cyanothece sp. (strain PCC 7822)</name>
    <dbReference type="NCBI Taxonomy" id="497965"/>
    <lineage>
        <taxon>Bacteria</taxon>
        <taxon>Bacillati</taxon>
        <taxon>Cyanobacteriota</taxon>
        <taxon>Cyanophyceae</taxon>
        <taxon>Oscillatoriophycideae</taxon>
        <taxon>Chroococcales</taxon>
        <taxon>Aphanothecaceae</taxon>
        <taxon>Gloeothece</taxon>
        <taxon>Gloeothece verrucosa</taxon>
    </lineage>
</organism>
<evidence type="ECO:0000256" key="1">
    <source>
        <dbReference type="ARBA" id="ARBA00008348"/>
    </source>
</evidence>
<proteinExistence type="inferred from homology"/>
<reference evidence="6" key="1">
    <citation type="journal article" date="2011" name="MBio">
        <title>Novel metabolic attributes of the genus Cyanothece, comprising a group of unicellular nitrogen-fixing Cyanobacteria.</title>
        <authorList>
            <person name="Bandyopadhyay A."/>
            <person name="Elvitigala T."/>
            <person name="Welsh E."/>
            <person name="Stockel J."/>
            <person name="Liberton M."/>
            <person name="Min H."/>
            <person name="Sherman L.A."/>
            <person name="Pakrasi H.B."/>
        </authorList>
    </citation>
    <scope>NUCLEOTIDE SEQUENCE [LARGE SCALE GENOMIC DNA]</scope>
    <source>
        <strain evidence="6">PCC 7822</strain>
    </source>
</reference>
<dbReference type="AlphaFoldDB" id="E0UDN7"/>
<dbReference type="Pfam" id="PF00849">
    <property type="entry name" value="PseudoU_synth_2"/>
    <property type="match status" value="1"/>
</dbReference>
<sequence length="203" mass="23627">MYKYILFYKPYNVLCQFTDNSGDKTNRQTLKDFIDIPHVYSVGRLDLDSEGLLLLTDNGPLQHRLGHRQFAHPRTYWVQVENIPDEAALNRLREGVKIEDYWTRKASVIKLPTEPVLPPRNPPIRYRKSIPTCWLEITLTEGRNRQVRRMTAAVGYPTLRLVRVAMGIGKGKNEFQLGLEGLEPGQWREVTEIERKALERNLI</sequence>
<dbReference type="GO" id="GO:0009982">
    <property type="term" value="F:pseudouridine synthase activity"/>
    <property type="evidence" value="ECO:0007669"/>
    <property type="project" value="InterPro"/>
</dbReference>
<dbReference type="Gene3D" id="3.30.70.580">
    <property type="entry name" value="Pseudouridine synthase I, catalytic domain, N-terminal subdomain"/>
    <property type="match status" value="1"/>
</dbReference>
<dbReference type="InterPro" id="IPR042092">
    <property type="entry name" value="PsdUridine_s_RsuA/RluB/E/F_cat"/>
</dbReference>
<dbReference type="EC" id="5.4.99.-" evidence="3"/>
<dbReference type="GO" id="GO:0006364">
    <property type="term" value="P:rRNA processing"/>
    <property type="evidence" value="ECO:0007669"/>
    <property type="project" value="UniProtKB-ARBA"/>
</dbReference>
<dbReference type="PANTHER" id="PTHR47683">
    <property type="entry name" value="PSEUDOURIDINE SYNTHASE FAMILY PROTEIN-RELATED"/>
    <property type="match status" value="1"/>
</dbReference>
<dbReference type="STRING" id="497965.Cyan7822_3400"/>
<dbReference type="Gene3D" id="3.30.70.1560">
    <property type="entry name" value="Alpha-L RNA-binding motif"/>
    <property type="match status" value="1"/>
</dbReference>
<dbReference type="Proteomes" id="UP000008206">
    <property type="component" value="Chromosome"/>
</dbReference>
<dbReference type="SUPFAM" id="SSF55120">
    <property type="entry name" value="Pseudouridine synthase"/>
    <property type="match status" value="1"/>
</dbReference>
<evidence type="ECO:0000259" key="4">
    <source>
        <dbReference type="Pfam" id="PF00849"/>
    </source>
</evidence>
<dbReference type="InterPro" id="IPR000748">
    <property type="entry name" value="PsdUridine_synth_RsuA/RluB/E/F"/>
</dbReference>
<dbReference type="GO" id="GO:0001522">
    <property type="term" value="P:pseudouridine synthesis"/>
    <property type="evidence" value="ECO:0007669"/>
    <property type="project" value="InterPro"/>
</dbReference>
<dbReference type="InterPro" id="IPR020094">
    <property type="entry name" value="TruA/RsuA/RluB/E/F_N"/>
</dbReference>
<dbReference type="InterPro" id="IPR020103">
    <property type="entry name" value="PsdUridine_synth_cat_dom_sf"/>
</dbReference>
<dbReference type="KEGG" id="cyj:Cyan7822_3400"/>